<dbReference type="PANTHER" id="PTHR12977:SF4">
    <property type="entry name" value="HISTONE-LYSINE N-METHYLTRANSFERASE KMT5B"/>
    <property type="match status" value="1"/>
</dbReference>
<dbReference type="Gene3D" id="1.10.10.1700">
    <property type="entry name" value="Histone-lysine N-methyltransferase"/>
    <property type="match status" value="1"/>
</dbReference>
<dbReference type="InterPro" id="IPR039977">
    <property type="entry name" value="Suv4-20/Set9"/>
</dbReference>
<keyword evidence="3" id="KW-0158">Chromosome</keyword>
<gene>
    <name evidence="9" type="ORF">GSONMT00008822001</name>
</gene>
<evidence type="ECO:0000256" key="1">
    <source>
        <dbReference type="ARBA" id="ARBA00004123"/>
    </source>
</evidence>
<accession>A0A060Y921</accession>
<dbReference type="AlphaFoldDB" id="A0A060Y921"/>
<protein>
    <submittedName>
        <fullName evidence="9">Uncharacterized protein</fullName>
    </submittedName>
</protein>
<name>A0A060Y921_ONCMY</name>
<proteinExistence type="predicted"/>
<keyword evidence="6" id="KW-0949">S-adenosyl-L-methionine</keyword>
<keyword evidence="8" id="KW-0539">Nucleus</keyword>
<dbReference type="InterPro" id="IPR041938">
    <property type="entry name" value="Hist-Lys_N-MTase_N"/>
</dbReference>
<organism evidence="9 10">
    <name type="scientific">Oncorhynchus mykiss</name>
    <name type="common">Rainbow trout</name>
    <name type="synonym">Salmo gairdneri</name>
    <dbReference type="NCBI Taxonomy" id="8022"/>
    <lineage>
        <taxon>Eukaryota</taxon>
        <taxon>Metazoa</taxon>
        <taxon>Chordata</taxon>
        <taxon>Craniata</taxon>
        <taxon>Vertebrata</taxon>
        <taxon>Euteleostomi</taxon>
        <taxon>Actinopterygii</taxon>
        <taxon>Neopterygii</taxon>
        <taxon>Teleostei</taxon>
        <taxon>Protacanthopterygii</taxon>
        <taxon>Salmoniformes</taxon>
        <taxon>Salmonidae</taxon>
        <taxon>Salmoninae</taxon>
        <taxon>Oncorhynchus</taxon>
    </lineage>
</organism>
<evidence type="ECO:0000256" key="5">
    <source>
        <dbReference type="ARBA" id="ARBA00022679"/>
    </source>
</evidence>
<reference evidence="9" key="1">
    <citation type="journal article" date="2014" name="Nat. Commun.">
        <title>The rainbow trout genome provides novel insights into evolution after whole-genome duplication in vertebrates.</title>
        <authorList>
            <person name="Berthelot C."/>
            <person name="Brunet F."/>
            <person name="Chalopin D."/>
            <person name="Juanchich A."/>
            <person name="Bernard M."/>
            <person name="Noel B."/>
            <person name="Bento P."/>
            <person name="Da Silva C."/>
            <person name="Labadie K."/>
            <person name="Alberti A."/>
            <person name="Aury J.M."/>
            <person name="Louis A."/>
            <person name="Dehais P."/>
            <person name="Bardou P."/>
            <person name="Montfort J."/>
            <person name="Klopp C."/>
            <person name="Cabau C."/>
            <person name="Gaspin C."/>
            <person name="Thorgaard G.H."/>
            <person name="Boussaha M."/>
            <person name="Quillet E."/>
            <person name="Guyomard R."/>
            <person name="Galiana D."/>
            <person name="Bobe J."/>
            <person name="Volff J.N."/>
            <person name="Genet C."/>
            <person name="Wincker P."/>
            <person name="Jaillon O."/>
            <person name="Roest Crollius H."/>
            <person name="Guiguen Y."/>
        </authorList>
    </citation>
    <scope>NUCLEOTIDE SEQUENCE [LARGE SCALE GENOMIC DNA]</scope>
</reference>
<keyword evidence="7" id="KW-0156">Chromatin regulator</keyword>
<keyword evidence="4" id="KW-0489">Methyltransferase</keyword>
<evidence type="ECO:0000313" key="10">
    <source>
        <dbReference type="Proteomes" id="UP000193380"/>
    </source>
</evidence>
<dbReference type="EMBL" id="FR906997">
    <property type="protein sequence ID" value="CDQ85869.1"/>
    <property type="molecule type" value="Genomic_DNA"/>
</dbReference>
<evidence type="ECO:0000256" key="3">
    <source>
        <dbReference type="ARBA" id="ARBA00022454"/>
    </source>
</evidence>
<evidence type="ECO:0000256" key="4">
    <source>
        <dbReference type="ARBA" id="ARBA00022603"/>
    </source>
</evidence>
<dbReference type="GO" id="GO:0032259">
    <property type="term" value="P:methylation"/>
    <property type="evidence" value="ECO:0007669"/>
    <property type="project" value="UniProtKB-KW"/>
</dbReference>
<evidence type="ECO:0000313" key="9">
    <source>
        <dbReference type="EMBL" id="CDQ85869.1"/>
    </source>
</evidence>
<comment type="subcellular location">
    <subcellularLocation>
        <location evidence="2">Chromosome</location>
    </subcellularLocation>
    <subcellularLocation>
        <location evidence="1">Nucleus</location>
    </subcellularLocation>
</comment>
<dbReference type="STRING" id="8022.A0A060Y921"/>
<dbReference type="GO" id="GO:0042799">
    <property type="term" value="F:histone H4K20 methyltransferase activity"/>
    <property type="evidence" value="ECO:0007669"/>
    <property type="project" value="TreeGrafter"/>
</dbReference>
<evidence type="ECO:0000256" key="2">
    <source>
        <dbReference type="ARBA" id="ARBA00004286"/>
    </source>
</evidence>
<sequence length="38" mass="4189">MDGCSKMSVMELCETDDLATSLVLDPLLGFSTHKMNVR</sequence>
<evidence type="ECO:0000256" key="8">
    <source>
        <dbReference type="ARBA" id="ARBA00023242"/>
    </source>
</evidence>
<evidence type="ECO:0000256" key="7">
    <source>
        <dbReference type="ARBA" id="ARBA00022853"/>
    </source>
</evidence>
<dbReference type="PaxDb" id="8022-A0A060Y921"/>
<dbReference type="Proteomes" id="UP000193380">
    <property type="component" value="Unassembled WGS sequence"/>
</dbReference>
<dbReference type="PANTHER" id="PTHR12977">
    <property type="entry name" value="SUPPRESSOR OF VARIEGATION 4-20-RELATED"/>
    <property type="match status" value="1"/>
</dbReference>
<reference evidence="9" key="2">
    <citation type="submission" date="2014-03" db="EMBL/GenBank/DDBJ databases">
        <authorList>
            <person name="Genoscope - CEA"/>
        </authorList>
    </citation>
    <scope>NUCLEOTIDE SEQUENCE</scope>
</reference>
<dbReference type="GO" id="GO:0005694">
    <property type="term" value="C:chromosome"/>
    <property type="evidence" value="ECO:0007669"/>
    <property type="project" value="UniProtKB-SubCell"/>
</dbReference>
<evidence type="ECO:0000256" key="6">
    <source>
        <dbReference type="ARBA" id="ARBA00022691"/>
    </source>
</evidence>
<dbReference type="GO" id="GO:0005634">
    <property type="term" value="C:nucleus"/>
    <property type="evidence" value="ECO:0007669"/>
    <property type="project" value="UniProtKB-SubCell"/>
</dbReference>
<keyword evidence="5" id="KW-0808">Transferase</keyword>